<gene>
    <name evidence="2" type="ORF">K469DRAFT_716064</name>
</gene>
<organism evidence="2 3">
    <name type="scientific">Zopfia rhizophila CBS 207.26</name>
    <dbReference type="NCBI Taxonomy" id="1314779"/>
    <lineage>
        <taxon>Eukaryota</taxon>
        <taxon>Fungi</taxon>
        <taxon>Dikarya</taxon>
        <taxon>Ascomycota</taxon>
        <taxon>Pezizomycotina</taxon>
        <taxon>Dothideomycetes</taxon>
        <taxon>Dothideomycetes incertae sedis</taxon>
        <taxon>Zopfiaceae</taxon>
        <taxon>Zopfia</taxon>
    </lineage>
</organism>
<feature type="signal peptide" evidence="1">
    <location>
        <begin position="1"/>
        <end position="17"/>
    </location>
</feature>
<protein>
    <recommendedName>
        <fullName evidence="4">Lytic polysaccharide monooxygenase</fullName>
    </recommendedName>
</protein>
<evidence type="ECO:0000313" key="3">
    <source>
        <dbReference type="Proteomes" id="UP000800200"/>
    </source>
</evidence>
<dbReference type="AlphaFoldDB" id="A0A6A6DJM3"/>
<feature type="chain" id="PRO_5025391878" description="Lytic polysaccharide monooxygenase" evidence="1">
    <location>
        <begin position="18"/>
        <end position="99"/>
    </location>
</feature>
<name>A0A6A6DJM3_9PEZI</name>
<dbReference type="EMBL" id="ML994663">
    <property type="protein sequence ID" value="KAF2179714.1"/>
    <property type="molecule type" value="Genomic_DNA"/>
</dbReference>
<proteinExistence type="predicted"/>
<keyword evidence="1" id="KW-0732">Signal</keyword>
<evidence type="ECO:0000256" key="1">
    <source>
        <dbReference type="SAM" id="SignalP"/>
    </source>
</evidence>
<accession>A0A6A6DJM3</accession>
<keyword evidence="3" id="KW-1185">Reference proteome</keyword>
<dbReference type="OrthoDB" id="4652467at2759"/>
<reference evidence="2" key="1">
    <citation type="journal article" date="2020" name="Stud. Mycol.">
        <title>101 Dothideomycetes genomes: a test case for predicting lifestyles and emergence of pathogens.</title>
        <authorList>
            <person name="Haridas S."/>
            <person name="Albert R."/>
            <person name="Binder M."/>
            <person name="Bloem J."/>
            <person name="Labutti K."/>
            <person name="Salamov A."/>
            <person name="Andreopoulos B."/>
            <person name="Baker S."/>
            <person name="Barry K."/>
            <person name="Bills G."/>
            <person name="Bluhm B."/>
            <person name="Cannon C."/>
            <person name="Castanera R."/>
            <person name="Culley D."/>
            <person name="Daum C."/>
            <person name="Ezra D."/>
            <person name="Gonzalez J."/>
            <person name="Henrissat B."/>
            <person name="Kuo A."/>
            <person name="Liang C."/>
            <person name="Lipzen A."/>
            <person name="Lutzoni F."/>
            <person name="Magnuson J."/>
            <person name="Mondo S."/>
            <person name="Nolan M."/>
            <person name="Ohm R."/>
            <person name="Pangilinan J."/>
            <person name="Park H.-J."/>
            <person name="Ramirez L."/>
            <person name="Alfaro M."/>
            <person name="Sun H."/>
            <person name="Tritt A."/>
            <person name="Yoshinaga Y."/>
            <person name="Zwiers L.-H."/>
            <person name="Turgeon B."/>
            <person name="Goodwin S."/>
            <person name="Spatafora J."/>
            <person name="Crous P."/>
            <person name="Grigoriev I."/>
        </authorList>
    </citation>
    <scope>NUCLEOTIDE SEQUENCE</scope>
    <source>
        <strain evidence="2">CBS 207.26</strain>
    </source>
</reference>
<sequence>MYAKLLVLLAVAGLATAQGPNDPGFYNTVAEIHSGPDCLESNLVWLDPIFGRGNMCQPLDRNNNTPDIISYKVTYNYEGCSGESVFFLLEPRARGGMGA</sequence>
<dbReference type="Proteomes" id="UP000800200">
    <property type="component" value="Unassembled WGS sequence"/>
</dbReference>
<evidence type="ECO:0008006" key="4">
    <source>
        <dbReference type="Google" id="ProtNLM"/>
    </source>
</evidence>
<evidence type="ECO:0000313" key="2">
    <source>
        <dbReference type="EMBL" id="KAF2179714.1"/>
    </source>
</evidence>